<sequence>MPEDLRLAFVVLHSMHTEPLGAAKISHVGGNDAELGCSHSPVLSPFLGFNLLVQDMATITPRSVPGTCVEEDHQHVLFVPDSSVQAGRQDEAVNDTCNDEDIEPSKYQHSAKPLIGSSRFVSGLLADLVAVLVSIAFLAFAVMGIKSQNSEVGPHEETLLNVARIVATGFPYCFALVFGRTLQTIISWRMERRTDCLSHAYLSRSLTLGGTLTAPLHIRLVHWLPVVLVILWAFSPLGSQASLRFISLQARTTHNQLNNPVQYSYPQATDNSECGNCQTEAHNSMFLASFFSIPKTGQAFQDSWGNIKIPLLEDSITTSNAGDWRDVAWHPDLQYSSLIGIPLLLPSGPGNMTFTMESWYWDLENATLWEANSKAPLLQGLHDYKGTKLLKNFTGTSHIWQFAIPASVEKSLTPIPITFEATVGDPLYLVNSPSISHAYGPGSGTIRLEAFLVQRPVELNVTCTVSSCNVTNIRTTIMPENYSRENDISHLTVWFFTLFQAAFPLVHTGTPLSGALEAYLHDSSQNPYNILDKQRWIDLTNVSAGVLGRRLAQVINAYWIVENQFANAAGGFNANSTPWVNSPAALKNSTVTTVNFQDYIYCDHGWAATLCISSIMLLLAALASAILSFFRLAPDCTDFLSALTLNDGRLMLEGGSSLDEYERVRLLKDVRLKVGDVRSWEQVGQTIIARDGHVGDLKKKRMYW</sequence>
<feature type="transmembrane region" description="Helical" evidence="1">
    <location>
        <begin position="120"/>
        <end position="142"/>
    </location>
</feature>
<keyword evidence="1" id="KW-0472">Membrane</keyword>
<feature type="transmembrane region" description="Helical" evidence="1">
    <location>
        <begin position="220"/>
        <end position="238"/>
    </location>
</feature>
<evidence type="ECO:0000313" key="2">
    <source>
        <dbReference type="EMBL" id="KAK7957176.1"/>
    </source>
</evidence>
<gene>
    <name evidence="2" type="ORF">PG986_006398</name>
</gene>
<protein>
    <submittedName>
        <fullName evidence="2">Uncharacterized protein</fullName>
    </submittedName>
</protein>
<dbReference type="GeneID" id="92075682"/>
<comment type="caution">
    <text evidence="2">The sequence shown here is derived from an EMBL/GenBank/DDBJ whole genome shotgun (WGS) entry which is preliminary data.</text>
</comment>
<reference evidence="2 3" key="1">
    <citation type="submission" date="2023-01" db="EMBL/GenBank/DDBJ databases">
        <title>Analysis of 21 Apiospora genomes using comparative genomics revels a genus with tremendous synthesis potential of carbohydrate active enzymes and secondary metabolites.</title>
        <authorList>
            <person name="Sorensen T."/>
        </authorList>
    </citation>
    <scope>NUCLEOTIDE SEQUENCE [LARGE SCALE GENOMIC DNA]</scope>
    <source>
        <strain evidence="2 3">CBS 24483</strain>
    </source>
</reference>
<dbReference type="RefSeq" id="XP_066702482.1">
    <property type="nucleotide sequence ID" value="XM_066842620.1"/>
</dbReference>
<keyword evidence="1" id="KW-1133">Transmembrane helix</keyword>
<dbReference type="Proteomes" id="UP001391051">
    <property type="component" value="Unassembled WGS sequence"/>
</dbReference>
<evidence type="ECO:0000256" key="1">
    <source>
        <dbReference type="SAM" id="Phobius"/>
    </source>
</evidence>
<proteinExistence type="predicted"/>
<organism evidence="2 3">
    <name type="scientific">Apiospora aurea</name>
    <dbReference type="NCBI Taxonomy" id="335848"/>
    <lineage>
        <taxon>Eukaryota</taxon>
        <taxon>Fungi</taxon>
        <taxon>Dikarya</taxon>
        <taxon>Ascomycota</taxon>
        <taxon>Pezizomycotina</taxon>
        <taxon>Sordariomycetes</taxon>
        <taxon>Xylariomycetidae</taxon>
        <taxon>Amphisphaeriales</taxon>
        <taxon>Apiosporaceae</taxon>
        <taxon>Apiospora</taxon>
    </lineage>
</organism>
<keyword evidence="3" id="KW-1185">Reference proteome</keyword>
<feature type="transmembrane region" description="Helical" evidence="1">
    <location>
        <begin position="606"/>
        <end position="630"/>
    </location>
</feature>
<evidence type="ECO:0000313" key="3">
    <source>
        <dbReference type="Proteomes" id="UP001391051"/>
    </source>
</evidence>
<feature type="transmembrane region" description="Helical" evidence="1">
    <location>
        <begin position="162"/>
        <end position="182"/>
    </location>
</feature>
<dbReference type="EMBL" id="JAQQWE010000004">
    <property type="protein sequence ID" value="KAK7957176.1"/>
    <property type="molecule type" value="Genomic_DNA"/>
</dbReference>
<accession>A0ABR1QLU7</accession>
<name>A0ABR1QLU7_9PEZI</name>
<keyword evidence="1" id="KW-0812">Transmembrane</keyword>